<evidence type="ECO:0000313" key="2">
    <source>
        <dbReference type="Proteomes" id="UP000318825"/>
    </source>
</evidence>
<gene>
    <name evidence="1" type="ORF">NWI01_01970</name>
</gene>
<sequence>MTDFPSYAHGTVTIEAGATVATFDSAIMAGGNARGGDLLKTDGHVVDIVDVIDNFRLKIDPWPYDAVAAVEYKIVKCSPLRFVGGQAMADVSSLVARINTQGLVWTLPPGVHSPDGYVAEEGQYIEDTSTNERWRMTSGAWVSQGISDPVFSRYDFAVDVPARPASNFVVKKWVVPSLVTFRADLVESAANADVAATNDTTFSLTKNEVEFATFTFASGSHIATFACAADTEFVKGDVLRCVSPPRDESLSDIAITIVAFR</sequence>
<comment type="caution">
    <text evidence="1">The sequence shown here is derived from an EMBL/GenBank/DDBJ whole genome shotgun (WGS) entry which is preliminary data.</text>
</comment>
<name>A0A4Y3W6Y0_NITWI</name>
<accession>A0A4Y3W6Y0</accession>
<dbReference type="RefSeq" id="WP_141381874.1">
    <property type="nucleotide sequence ID" value="NZ_BJNF01000002.1"/>
</dbReference>
<dbReference type="Proteomes" id="UP000318825">
    <property type="component" value="Unassembled WGS sequence"/>
</dbReference>
<organism evidence="1 2">
    <name type="scientific">Nitrobacter winogradskyi</name>
    <name type="common">Nitrobacter agilis</name>
    <dbReference type="NCBI Taxonomy" id="913"/>
    <lineage>
        <taxon>Bacteria</taxon>
        <taxon>Pseudomonadati</taxon>
        <taxon>Pseudomonadota</taxon>
        <taxon>Alphaproteobacteria</taxon>
        <taxon>Hyphomicrobiales</taxon>
        <taxon>Nitrobacteraceae</taxon>
        <taxon>Nitrobacter</taxon>
    </lineage>
</organism>
<protein>
    <submittedName>
        <fullName evidence="1">Uncharacterized protein</fullName>
    </submittedName>
</protein>
<dbReference type="OrthoDB" id="8241180at2"/>
<proteinExistence type="predicted"/>
<evidence type="ECO:0000313" key="1">
    <source>
        <dbReference type="EMBL" id="GEC14305.1"/>
    </source>
</evidence>
<dbReference type="EMBL" id="BJNF01000002">
    <property type="protein sequence ID" value="GEC14305.1"/>
    <property type="molecule type" value="Genomic_DNA"/>
</dbReference>
<dbReference type="AlphaFoldDB" id="A0A4Y3W6Y0"/>
<reference evidence="1 2" key="1">
    <citation type="submission" date="2019-06" db="EMBL/GenBank/DDBJ databases">
        <title>Whole genome shotgun sequence of Nitrobacter winogradskyi NBRC 14297.</title>
        <authorList>
            <person name="Hosoyama A."/>
            <person name="Uohara A."/>
            <person name="Ohji S."/>
            <person name="Ichikawa N."/>
        </authorList>
    </citation>
    <scope>NUCLEOTIDE SEQUENCE [LARGE SCALE GENOMIC DNA]</scope>
    <source>
        <strain evidence="1 2">NBRC 14297</strain>
    </source>
</reference>